<gene>
    <name evidence="2" type="ORF">ACFSQ3_11955</name>
</gene>
<evidence type="ECO:0008006" key="4">
    <source>
        <dbReference type="Google" id="ProtNLM"/>
    </source>
</evidence>
<proteinExistence type="predicted"/>
<evidence type="ECO:0000313" key="2">
    <source>
        <dbReference type="EMBL" id="MFD2599664.1"/>
    </source>
</evidence>
<evidence type="ECO:0000313" key="3">
    <source>
        <dbReference type="Proteomes" id="UP001597393"/>
    </source>
</evidence>
<comment type="caution">
    <text evidence="2">The sequence shown here is derived from an EMBL/GenBank/DDBJ whole genome shotgun (WGS) entry which is preliminary data.</text>
</comment>
<keyword evidence="1" id="KW-1133">Transmembrane helix</keyword>
<sequence>MKSLFVVIKKHPITSGMIGLLLLAITLYGVGSLHYLYWHNADDKEVGKYDVFNGSIQIALGLLNIITIGFLALNYWIQRKEIEKKDVEFEENKKDVDYNRAIDLVYRQTSLSREKFKEIGDTTILEGISINFISKDYSKYPIIYWVFQTLKTEMQICSLFLETSTLSEAQRNKLMQTLFLNFNSRATDVVRSFRQSLRNYILHQFDLTGELPLDGLAEIKDSFKEHTTNQETTRFFNSMVDYYSEIEILISKFKIEMSLKVE</sequence>
<keyword evidence="1" id="KW-0472">Membrane</keyword>
<protein>
    <recommendedName>
        <fullName evidence="4">Phage abortive infection protein</fullName>
    </recommendedName>
</protein>
<name>A0ABW5NKN9_9SPHI</name>
<dbReference type="RefSeq" id="WP_380869790.1">
    <property type="nucleotide sequence ID" value="NZ_JBHUMA010000006.1"/>
</dbReference>
<dbReference type="Proteomes" id="UP001597393">
    <property type="component" value="Unassembled WGS sequence"/>
</dbReference>
<organism evidence="2 3">
    <name type="scientific">Sphingobacterium corticis</name>
    <dbReference type="NCBI Taxonomy" id="1812823"/>
    <lineage>
        <taxon>Bacteria</taxon>
        <taxon>Pseudomonadati</taxon>
        <taxon>Bacteroidota</taxon>
        <taxon>Sphingobacteriia</taxon>
        <taxon>Sphingobacteriales</taxon>
        <taxon>Sphingobacteriaceae</taxon>
        <taxon>Sphingobacterium</taxon>
    </lineage>
</organism>
<evidence type="ECO:0000256" key="1">
    <source>
        <dbReference type="SAM" id="Phobius"/>
    </source>
</evidence>
<dbReference type="EMBL" id="JBHUMA010000006">
    <property type="protein sequence ID" value="MFD2599664.1"/>
    <property type="molecule type" value="Genomic_DNA"/>
</dbReference>
<feature type="transmembrane region" description="Helical" evidence="1">
    <location>
        <begin position="12"/>
        <end position="36"/>
    </location>
</feature>
<reference evidence="3" key="1">
    <citation type="journal article" date="2019" name="Int. J. Syst. Evol. Microbiol.">
        <title>The Global Catalogue of Microorganisms (GCM) 10K type strain sequencing project: providing services to taxonomists for standard genome sequencing and annotation.</title>
        <authorList>
            <consortium name="The Broad Institute Genomics Platform"/>
            <consortium name="The Broad Institute Genome Sequencing Center for Infectious Disease"/>
            <person name="Wu L."/>
            <person name="Ma J."/>
        </authorList>
    </citation>
    <scope>NUCLEOTIDE SEQUENCE [LARGE SCALE GENOMIC DNA]</scope>
    <source>
        <strain evidence="3">KCTC 42248</strain>
    </source>
</reference>
<feature type="transmembrane region" description="Helical" evidence="1">
    <location>
        <begin position="56"/>
        <end position="77"/>
    </location>
</feature>
<keyword evidence="1" id="KW-0812">Transmembrane</keyword>
<keyword evidence="3" id="KW-1185">Reference proteome</keyword>
<accession>A0ABW5NKN9</accession>